<gene>
    <name evidence="1" type="ORF">BIW11_11543</name>
</gene>
<keyword evidence="2" id="KW-1185">Reference proteome</keyword>
<reference evidence="1 2" key="1">
    <citation type="journal article" date="2017" name="Gigascience">
        <title>Draft genome of the honey bee ectoparasitic mite, Tropilaelaps mercedesae, is shaped by the parasitic life history.</title>
        <authorList>
            <person name="Dong X."/>
            <person name="Armstrong S.D."/>
            <person name="Xia D."/>
            <person name="Makepeace B.L."/>
            <person name="Darby A.C."/>
            <person name="Kadowaki T."/>
        </authorList>
    </citation>
    <scope>NUCLEOTIDE SEQUENCE [LARGE SCALE GENOMIC DNA]</scope>
    <source>
        <strain evidence="1">Wuxi-XJTLU</strain>
    </source>
</reference>
<sequence>MVGLAVGCAQNTLTRTGAGLRIAREMLVPSGNLHQHTASPCWSGARSIPQLLAEPLFIPASSFGRNVLRDFRTLAH</sequence>
<organism evidence="1 2">
    <name type="scientific">Tropilaelaps mercedesae</name>
    <dbReference type="NCBI Taxonomy" id="418985"/>
    <lineage>
        <taxon>Eukaryota</taxon>
        <taxon>Metazoa</taxon>
        <taxon>Ecdysozoa</taxon>
        <taxon>Arthropoda</taxon>
        <taxon>Chelicerata</taxon>
        <taxon>Arachnida</taxon>
        <taxon>Acari</taxon>
        <taxon>Parasitiformes</taxon>
        <taxon>Mesostigmata</taxon>
        <taxon>Gamasina</taxon>
        <taxon>Dermanyssoidea</taxon>
        <taxon>Laelapidae</taxon>
        <taxon>Tropilaelaps</taxon>
    </lineage>
</organism>
<dbReference type="InParanoid" id="A0A1V9XB11"/>
<protein>
    <submittedName>
        <fullName evidence="1">Uncharacterized protein</fullName>
    </submittedName>
</protein>
<dbReference type="EMBL" id="MNPL01017074">
    <property type="protein sequence ID" value="OQR70583.1"/>
    <property type="molecule type" value="Genomic_DNA"/>
</dbReference>
<proteinExistence type="predicted"/>
<comment type="caution">
    <text evidence="1">The sequence shown here is derived from an EMBL/GenBank/DDBJ whole genome shotgun (WGS) entry which is preliminary data.</text>
</comment>
<evidence type="ECO:0000313" key="1">
    <source>
        <dbReference type="EMBL" id="OQR70583.1"/>
    </source>
</evidence>
<name>A0A1V9XB11_9ACAR</name>
<evidence type="ECO:0000313" key="2">
    <source>
        <dbReference type="Proteomes" id="UP000192247"/>
    </source>
</evidence>
<dbReference type="Proteomes" id="UP000192247">
    <property type="component" value="Unassembled WGS sequence"/>
</dbReference>
<accession>A0A1V9XB11</accession>
<dbReference type="AlphaFoldDB" id="A0A1V9XB11"/>